<reference evidence="2 3" key="1">
    <citation type="journal article" date="2013" name="Genome Biol.">
        <title>The genome sequence of the most widely cultivated cacao type and its use to identify candidate genes regulating pod color.</title>
        <authorList>
            <person name="Motamayor J.C."/>
            <person name="Mockaitis K."/>
            <person name="Schmutz J."/>
            <person name="Haiminen N."/>
            <person name="Iii D.L."/>
            <person name="Cornejo O."/>
            <person name="Findley S.D."/>
            <person name="Zheng P."/>
            <person name="Utro F."/>
            <person name="Royaert S."/>
            <person name="Saski C."/>
            <person name="Jenkins J."/>
            <person name="Podicheti R."/>
            <person name="Zhao M."/>
            <person name="Scheffler B.E."/>
            <person name="Stack J.C."/>
            <person name="Feltus F.A."/>
            <person name="Mustiga G.M."/>
            <person name="Amores F."/>
            <person name="Phillips W."/>
            <person name="Marelli J.P."/>
            <person name="May G.D."/>
            <person name="Shapiro H."/>
            <person name="Ma J."/>
            <person name="Bustamante C.D."/>
            <person name="Schnell R.J."/>
            <person name="Main D."/>
            <person name="Gilbert D."/>
            <person name="Parida L."/>
            <person name="Kuhn D.N."/>
        </authorList>
    </citation>
    <scope>NUCLEOTIDE SEQUENCE [LARGE SCALE GENOMIC DNA]</scope>
    <source>
        <strain evidence="3">cv. Matina 1-6</strain>
    </source>
</reference>
<proteinExistence type="predicted"/>
<keyword evidence="3" id="KW-1185">Reference proteome</keyword>
<feature type="transmembrane region" description="Helical" evidence="1">
    <location>
        <begin position="6"/>
        <end position="24"/>
    </location>
</feature>
<accession>A0A061FH71</accession>
<evidence type="ECO:0000313" key="3">
    <source>
        <dbReference type="Proteomes" id="UP000026915"/>
    </source>
</evidence>
<dbReference type="HOGENOM" id="CLU_2799156_0_0_1"/>
<dbReference type="AlphaFoldDB" id="A0A061FH71"/>
<gene>
    <name evidence="2" type="ORF">TCM_035084</name>
</gene>
<evidence type="ECO:0000313" key="2">
    <source>
        <dbReference type="EMBL" id="EOY16243.1"/>
    </source>
</evidence>
<keyword evidence="1" id="KW-0812">Transmembrane</keyword>
<dbReference type="EMBL" id="CM001886">
    <property type="protein sequence ID" value="EOY16243.1"/>
    <property type="molecule type" value="Genomic_DNA"/>
</dbReference>
<protein>
    <submittedName>
        <fullName evidence="2">Uncharacterized protein</fullName>
    </submittedName>
</protein>
<dbReference type="Gramene" id="EOY16243">
    <property type="protein sequence ID" value="EOY16243"/>
    <property type="gene ID" value="TCM_035084"/>
</dbReference>
<sequence>MQGHAPSFPTIMTFSFFFSLTIAFKICPSMEIFLHTTTIFTLKSEGNERSPLWCKFSVIETEQIIIFN</sequence>
<evidence type="ECO:0000256" key="1">
    <source>
        <dbReference type="SAM" id="Phobius"/>
    </source>
</evidence>
<dbReference type="InParanoid" id="A0A061FH71"/>
<name>A0A061FH71_THECC</name>
<dbReference type="Proteomes" id="UP000026915">
    <property type="component" value="Chromosome 8"/>
</dbReference>
<keyword evidence="1" id="KW-1133">Transmembrane helix</keyword>
<organism evidence="2 3">
    <name type="scientific">Theobroma cacao</name>
    <name type="common">Cacao</name>
    <name type="synonym">Cocoa</name>
    <dbReference type="NCBI Taxonomy" id="3641"/>
    <lineage>
        <taxon>Eukaryota</taxon>
        <taxon>Viridiplantae</taxon>
        <taxon>Streptophyta</taxon>
        <taxon>Embryophyta</taxon>
        <taxon>Tracheophyta</taxon>
        <taxon>Spermatophyta</taxon>
        <taxon>Magnoliopsida</taxon>
        <taxon>eudicotyledons</taxon>
        <taxon>Gunneridae</taxon>
        <taxon>Pentapetalae</taxon>
        <taxon>rosids</taxon>
        <taxon>malvids</taxon>
        <taxon>Malvales</taxon>
        <taxon>Malvaceae</taxon>
        <taxon>Byttnerioideae</taxon>
        <taxon>Theobroma</taxon>
    </lineage>
</organism>
<keyword evidence="1" id="KW-0472">Membrane</keyword>